<evidence type="ECO:0000256" key="1">
    <source>
        <dbReference type="SAM" id="Phobius"/>
    </source>
</evidence>
<sequence>MNNYFKRVSRSTSDFIYIMKFLLLLNINLRFVSQIVNLKFIFI</sequence>
<feature type="transmembrane region" description="Helical" evidence="1">
    <location>
        <begin position="21"/>
        <end position="42"/>
    </location>
</feature>
<dbReference type="EMBL" id="JMQP01000002">
    <property type="protein sequence ID" value="KIS36035.1"/>
    <property type="molecule type" value="Genomic_DNA"/>
</dbReference>
<accession>A0A158SYU1</accession>
<evidence type="ECO:0000313" key="2">
    <source>
        <dbReference type="EMBL" id="KIS36035.1"/>
    </source>
</evidence>
<name>A0A158SYU1_HAEIF</name>
<dbReference type="AlphaFoldDB" id="A0A158SYU1"/>
<keyword evidence="1" id="KW-1133">Transmembrane helix</keyword>
<protein>
    <submittedName>
        <fullName evidence="2">Uncharacterized protein</fullName>
    </submittedName>
</protein>
<keyword evidence="1" id="KW-0812">Transmembrane</keyword>
<proteinExistence type="predicted"/>
<dbReference type="Proteomes" id="UP000050700">
    <property type="component" value="Unassembled WGS sequence"/>
</dbReference>
<dbReference type="PATRIC" id="fig|727.582.peg.1519"/>
<gene>
    <name evidence="2" type="ORF">NTHI1209_01675</name>
</gene>
<evidence type="ECO:0000313" key="3">
    <source>
        <dbReference type="Proteomes" id="UP000050700"/>
    </source>
</evidence>
<reference evidence="2 3" key="1">
    <citation type="submission" date="2014-05" db="EMBL/GenBank/DDBJ databases">
        <title>Methylome analysis of the phasevarions of Haemophilus influenzae.</title>
        <authorList>
            <person name="Atack J.M."/>
            <person name="Fox K.L."/>
            <person name="Power P.M."/>
            <person name="Clark T."/>
            <person name="Jurcisek J."/>
            <person name="Korlach J."/>
            <person name="Bakaletz L.O."/>
            <person name="Jennings M.P."/>
        </authorList>
    </citation>
    <scope>NUCLEOTIDE SEQUENCE [LARGE SCALE GENOMIC DNA]</scope>
    <source>
        <strain evidence="2 3">1209</strain>
    </source>
</reference>
<keyword evidence="1" id="KW-0472">Membrane</keyword>
<organism evidence="2 3">
    <name type="scientific">Haemophilus influenzae</name>
    <dbReference type="NCBI Taxonomy" id="727"/>
    <lineage>
        <taxon>Bacteria</taxon>
        <taxon>Pseudomonadati</taxon>
        <taxon>Pseudomonadota</taxon>
        <taxon>Gammaproteobacteria</taxon>
        <taxon>Pasteurellales</taxon>
        <taxon>Pasteurellaceae</taxon>
        <taxon>Haemophilus</taxon>
    </lineage>
</organism>
<comment type="caution">
    <text evidence="2">The sequence shown here is derived from an EMBL/GenBank/DDBJ whole genome shotgun (WGS) entry which is preliminary data.</text>
</comment>